<dbReference type="PANTHER" id="PTHR23407">
    <property type="entry name" value="ATPASE INHIBITOR/5-FORMYLTETRAHYDROFOLATE CYCLO-LIGASE"/>
    <property type="match status" value="1"/>
</dbReference>
<dbReference type="InterPro" id="IPR024185">
    <property type="entry name" value="FTHF_cligase-like_sf"/>
</dbReference>
<keyword evidence="8" id="KW-1185">Reference proteome</keyword>
<proteinExistence type="inferred from homology"/>
<evidence type="ECO:0000256" key="2">
    <source>
        <dbReference type="ARBA" id="ARBA00022741"/>
    </source>
</evidence>
<keyword evidence="7" id="KW-0436">Ligase</keyword>
<feature type="binding site" evidence="4">
    <location>
        <begin position="141"/>
        <end position="149"/>
    </location>
    <ligand>
        <name>ATP</name>
        <dbReference type="ChEBI" id="CHEBI:30616"/>
    </ligand>
</feature>
<keyword evidence="3 4" id="KW-0067">ATP-binding</keyword>
<dbReference type="GO" id="GO:0005524">
    <property type="term" value="F:ATP binding"/>
    <property type="evidence" value="ECO:0007669"/>
    <property type="project" value="UniProtKB-KW"/>
</dbReference>
<gene>
    <name evidence="6" type="ORF">KEBURONENSIS_01983</name>
    <name evidence="7" type="ORF">KEBURONENSIS_01999</name>
</gene>
<dbReference type="RefSeq" id="WP_095063288.1">
    <property type="nucleotide sequence ID" value="NZ_CP123447.1"/>
</dbReference>
<dbReference type="Proteomes" id="UP000215450">
    <property type="component" value="Unassembled WGS sequence"/>
</dbReference>
<evidence type="ECO:0000313" key="8">
    <source>
        <dbReference type="Proteomes" id="UP000215450"/>
    </source>
</evidence>
<dbReference type="EMBL" id="FXUV02000061">
    <property type="protein sequence ID" value="SNB82023.1"/>
    <property type="molecule type" value="Genomic_DNA"/>
</dbReference>
<evidence type="ECO:0000256" key="1">
    <source>
        <dbReference type="ARBA" id="ARBA00010638"/>
    </source>
</evidence>
<organism evidence="7 8">
    <name type="scientific">Kingella negevensis</name>
    <dbReference type="NCBI Taxonomy" id="1522312"/>
    <lineage>
        <taxon>Bacteria</taxon>
        <taxon>Pseudomonadati</taxon>
        <taxon>Pseudomonadota</taxon>
        <taxon>Betaproteobacteria</taxon>
        <taxon>Neisseriales</taxon>
        <taxon>Neisseriaceae</taxon>
        <taxon>Kingella</taxon>
    </lineage>
</organism>
<dbReference type="STRING" id="1522312.GCA_900177895_01025"/>
<dbReference type="EMBL" id="FXUV01000056">
    <property type="protein sequence ID" value="SMQ13317.1"/>
    <property type="molecule type" value="Genomic_DNA"/>
</dbReference>
<evidence type="ECO:0000256" key="4">
    <source>
        <dbReference type="PIRSR" id="PIRSR006806-1"/>
    </source>
</evidence>
<comment type="similarity">
    <text evidence="1 5">Belongs to the 5-formyltetrahydrofolate cyclo-ligase family.</text>
</comment>
<dbReference type="NCBIfam" id="TIGR02727">
    <property type="entry name" value="MTHFS_bact"/>
    <property type="match status" value="1"/>
</dbReference>
<comment type="cofactor">
    <cofactor evidence="5">
        <name>Mg(2+)</name>
        <dbReference type="ChEBI" id="CHEBI:18420"/>
    </cofactor>
</comment>
<dbReference type="OrthoDB" id="9801938at2"/>
<evidence type="ECO:0000313" key="7">
    <source>
        <dbReference type="EMBL" id="SNB82023.1"/>
    </source>
</evidence>
<comment type="catalytic activity">
    <reaction evidence="5">
        <text>(6S)-5-formyl-5,6,7,8-tetrahydrofolate + ATP = (6R)-5,10-methenyltetrahydrofolate + ADP + phosphate</text>
        <dbReference type="Rhea" id="RHEA:10488"/>
        <dbReference type="ChEBI" id="CHEBI:30616"/>
        <dbReference type="ChEBI" id="CHEBI:43474"/>
        <dbReference type="ChEBI" id="CHEBI:57455"/>
        <dbReference type="ChEBI" id="CHEBI:57457"/>
        <dbReference type="ChEBI" id="CHEBI:456216"/>
        <dbReference type="EC" id="6.3.3.2"/>
    </reaction>
</comment>
<sequence length="205" mass="23827">MFTQPENAHSKKEIRRALRLARKMQPENQRKRRELQANRQLKSHIKRGKRIAVYWGIGSELRLDHFIQAAKKRGAHVYLPYIEPHSLRLWFTPYPNGSLKPERKRGKSKLYVPQFQGKKLRADRLHMVVLPIVGIDKCGYRLGQGGGYYDFTFAACQHKLQPHKIAVGYACQSVASLPCEPHDIRAHKFVSERGIHRFSYRSDKG</sequence>
<dbReference type="GO" id="GO:0030272">
    <property type="term" value="F:5-formyltetrahydrofolate cyclo-ligase activity"/>
    <property type="evidence" value="ECO:0007669"/>
    <property type="project" value="UniProtKB-EC"/>
</dbReference>
<dbReference type="PIRSF" id="PIRSF006806">
    <property type="entry name" value="FTHF_cligase"/>
    <property type="match status" value="1"/>
</dbReference>
<keyword evidence="2 4" id="KW-0547">Nucleotide-binding</keyword>
<evidence type="ECO:0000313" key="6">
    <source>
        <dbReference type="EMBL" id="SMQ13317.1"/>
    </source>
</evidence>
<dbReference type="InterPro" id="IPR002698">
    <property type="entry name" value="FTHF_cligase"/>
</dbReference>
<feature type="binding site" evidence="4">
    <location>
        <begin position="11"/>
        <end position="15"/>
    </location>
    <ligand>
        <name>ATP</name>
        <dbReference type="ChEBI" id="CHEBI:30616"/>
    </ligand>
</feature>
<evidence type="ECO:0000256" key="5">
    <source>
        <dbReference type="RuleBase" id="RU361279"/>
    </source>
</evidence>
<dbReference type="GO" id="GO:0009396">
    <property type="term" value="P:folic acid-containing compound biosynthetic process"/>
    <property type="evidence" value="ECO:0007669"/>
    <property type="project" value="TreeGrafter"/>
</dbReference>
<dbReference type="GO" id="GO:0046872">
    <property type="term" value="F:metal ion binding"/>
    <property type="evidence" value="ECO:0007669"/>
    <property type="project" value="UniProtKB-KW"/>
</dbReference>
<dbReference type="InterPro" id="IPR037171">
    <property type="entry name" value="NagB/RpiA_transferase-like"/>
</dbReference>
<protein>
    <recommendedName>
        <fullName evidence="5">5-formyltetrahydrofolate cyclo-ligase</fullName>
        <ecNumber evidence="5">6.3.3.2</ecNumber>
    </recommendedName>
</protein>
<feature type="binding site" evidence="4">
    <location>
        <position position="60"/>
    </location>
    <ligand>
        <name>substrate</name>
    </ligand>
</feature>
<name>A0A238TDB5_9NEIS</name>
<dbReference type="Gene3D" id="3.40.50.10420">
    <property type="entry name" value="NagB/RpiA/CoA transferase-like"/>
    <property type="match status" value="1"/>
</dbReference>
<dbReference type="PANTHER" id="PTHR23407:SF1">
    <property type="entry name" value="5-FORMYLTETRAHYDROFOLATE CYCLO-LIGASE"/>
    <property type="match status" value="1"/>
</dbReference>
<dbReference type="EC" id="6.3.3.2" evidence="5"/>
<dbReference type="SUPFAM" id="SSF100950">
    <property type="entry name" value="NagB/RpiA/CoA transferase-like"/>
    <property type="match status" value="1"/>
</dbReference>
<dbReference type="AlphaFoldDB" id="A0A238TDB5"/>
<dbReference type="GO" id="GO:0035999">
    <property type="term" value="P:tetrahydrofolate interconversion"/>
    <property type="evidence" value="ECO:0007669"/>
    <property type="project" value="TreeGrafter"/>
</dbReference>
<keyword evidence="5" id="KW-0479">Metal-binding</keyword>
<reference evidence="8" key="3">
    <citation type="submission" date="2017-06" db="EMBL/GenBank/DDBJ databases">
        <authorList>
            <person name="Laurent S."/>
        </authorList>
    </citation>
    <scope>NUCLEOTIDE SEQUENCE [LARGE SCALE GENOMIC DNA]</scope>
</reference>
<accession>A0A238TDB5</accession>
<reference evidence="6" key="1">
    <citation type="submission" date="2017-05" db="EMBL/GenBank/DDBJ databases">
        <authorList>
            <person name="Song R."/>
            <person name="Chenine A.L."/>
            <person name="Ruprecht R.M."/>
        </authorList>
    </citation>
    <scope>NUCLEOTIDE SEQUENCE</scope>
    <source>
        <strain evidence="6">Kingella_eburonensis</strain>
    </source>
</reference>
<evidence type="ECO:0000256" key="3">
    <source>
        <dbReference type="ARBA" id="ARBA00022840"/>
    </source>
</evidence>
<reference evidence="7" key="2">
    <citation type="submission" date="2017-06" db="EMBL/GenBank/DDBJ databases">
        <authorList>
            <person name="Kim H.J."/>
            <person name="Triplett B.A."/>
        </authorList>
    </citation>
    <scope>NUCLEOTIDE SEQUENCE [LARGE SCALE GENOMIC DNA]</scope>
    <source>
        <strain evidence="7">Kingella_eburonensis</strain>
    </source>
</reference>
<dbReference type="Pfam" id="PF01812">
    <property type="entry name" value="5-FTHF_cyc-lig"/>
    <property type="match status" value="1"/>
</dbReference>
<keyword evidence="5" id="KW-0460">Magnesium</keyword>